<feature type="region of interest" description="Disordered" evidence="16">
    <location>
        <begin position="94"/>
        <end position="166"/>
    </location>
</feature>
<dbReference type="GO" id="GO:0046872">
    <property type="term" value="F:metal ion binding"/>
    <property type="evidence" value="ECO:0007669"/>
    <property type="project" value="UniProtKB-UniRule"/>
</dbReference>
<accession>A0AAN6SZD3</accession>
<organism evidence="20 21">
    <name type="scientific">Parathielavia hyrcaniae</name>
    <dbReference type="NCBI Taxonomy" id="113614"/>
    <lineage>
        <taxon>Eukaryota</taxon>
        <taxon>Fungi</taxon>
        <taxon>Dikarya</taxon>
        <taxon>Ascomycota</taxon>
        <taxon>Pezizomycotina</taxon>
        <taxon>Sordariomycetes</taxon>
        <taxon>Sordariomycetidae</taxon>
        <taxon>Sordariales</taxon>
        <taxon>Chaetomiaceae</taxon>
        <taxon>Parathielavia</taxon>
    </lineage>
</organism>
<dbReference type="InterPro" id="IPR008427">
    <property type="entry name" value="Extracellular_membr_CFEM_dom"/>
</dbReference>
<keyword evidence="4" id="KW-1003">Cell membrane</keyword>
<keyword evidence="6 15" id="KW-0349">Heme</keyword>
<dbReference type="PANTHER" id="PTHR37928">
    <property type="entry name" value="CFEM DOMAIN PROTEIN (AFU_ORTHOLOGUE AFUA_6G14090)"/>
    <property type="match status" value="1"/>
</dbReference>
<feature type="transmembrane region" description="Helical" evidence="17">
    <location>
        <begin position="191"/>
        <end position="213"/>
    </location>
</feature>
<keyword evidence="10 15" id="KW-0408">Iron</keyword>
<keyword evidence="11 17" id="KW-0472">Membrane</keyword>
<feature type="compositionally biased region" description="Basic and acidic residues" evidence="16">
    <location>
        <begin position="245"/>
        <end position="267"/>
    </location>
</feature>
<keyword evidence="12 15" id="KW-1015">Disulfide bond</keyword>
<evidence type="ECO:0000256" key="13">
    <source>
        <dbReference type="ARBA" id="ARBA00023180"/>
    </source>
</evidence>
<evidence type="ECO:0000256" key="7">
    <source>
        <dbReference type="ARBA" id="ARBA00022622"/>
    </source>
</evidence>
<evidence type="ECO:0000313" key="21">
    <source>
        <dbReference type="Proteomes" id="UP001305647"/>
    </source>
</evidence>
<keyword evidence="17" id="KW-0812">Transmembrane</keyword>
<sequence>MLGVRPMLLLSLAALASAQAIDSLQECGKTCYNNVVNMAGSFSCAAMDFNCLCRVDSFTSGIHDCALEACGADYMPTVTNAVNAQCATAAPGWVPPTPSTSSAPAPAPTTTEAPTPTSSSSSEVTSTSTTTSTLLSSSSSSSTATSSATSTAAPTRAVASSTSATSTTAAATSSAAAASEPSGGLSEAAKIGVGVGVGAAVIAILALVACVFLRKRRARQLGPRTDRFKISHPAPSDAASYTRDNNSDHDDGSGALEMKSRRYEDMLPRQQPRQMV</sequence>
<dbReference type="Proteomes" id="UP001305647">
    <property type="component" value="Unassembled WGS sequence"/>
</dbReference>
<feature type="signal peptide" evidence="18">
    <location>
        <begin position="1"/>
        <end position="18"/>
    </location>
</feature>
<feature type="disulfide bond" evidence="15">
    <location>
        <begin position="44"/>
        <end position="51"/>
    </location>
</feature>
<evidence type="ECO:0000256" key="5">
    <source>
        <dbReference type="ARBA" id="ARBA00022525"/>
    </source>
</evidence>
<comment type="caution">
    <text evidence="20">The sequence shown here is derived from an EMBL/GenBank/DDBJ whole genome shotgun (WGS) entry which is preliminary data.</text>
</comment>
<evidence type="ECO:0000256" key="9">
    <source>
        <dbReference type="ARBA" id="ARBA00022729"/>
    </source>
</evidence>
<evidence type="ECO:0000256" key="3">
    <source>
        <dbReference type="ARBA" id="ARBA00010031"/>
    </source>
</evidence>
<evidence type="ECO:0000256" key="12">
    <source>
        <dbReference type="ARBA" id="ARBA00023157"/>
    </source>
</evidence>
<evidence type="ECO:0000256" key="8">
    <source>
        <dbReference type="ARBA" id="ARBA00022723"/>
    </source>
</evidence>
<evidence type="ECO:0000256" key="6">
    <source>
        <dbReference type="ARBA" id="ARBA00022617"/>
    </source>
</evidence>
<keyword evidence="21" id="KW-1185">Reference proteome</keyword>
<keyword evidence="17" id="KW-1133">Transmembrane helix</keyword>
<keyword evidence="14" id="KW-0449">Lipoprotein</keyword>
<keyword evidence="9 18" id="KW-0732">Signal</keyword>
<evidence type="ECO:0000256" key="4">
    <source>
        <dbReference type="ARBA" id="ARBA00022475"/>
    </source>
</evidence>
<keyword evidence="8 15" id="KW-0479">Metal-binding</keyword>
<evidence type="ECO:0000256" key="18">
    <source>
        <dbReference type="SAM" id="SignalP"/>
    </source>
</evidence>
<feature type="disulfide bond" evidence="15">
    <location>
        <begin position="53"/>
        <end position="86"/>
    </location>
</feature>
<evidence type="ECO:0000256" key="11">
    <source>
        <dbReference type="ARBA" id="ARBA00023136"/>
    </source>
</evidence>
<name>A0AAN6SZD3_9PEZI</name>
<reference evidence="20" key="2">
    <citation type="submission" date="2023-05" db="EMBL/GenBank/DDBJ databases">
        <authorList>
            <consortium name="Lawrence Berkeley National Laboratory"/>
            <person name="Steindorff A."/>
            <person name="Hensen N."/>
            <person name="Bonometti L."/>
            <person name="Westerberg I."/>
            <person name="Brannstrom I.O."/>
            <person name="Guillou S."/>
            <person name="Cros-Aarteil S."/>
            <person name="Calhoun S."/>
            <person name="Haridas S."/>
            <person name="Kuo A."/>
            <person name="Mondo S."/>
            <person name="Pangilinan J."/>
            <person name="Riley R."/>
            <person name="Labutti K."/>
            <person name="Andreopoulos B."/>
            <person name="Lipzen A."/>
            <person name="Chen C."/>
            <person name="Yanf M."/>
            <person name="Daum C."/>
            <person name="Ng V."/>
            <person name="Clum A."/>
            <person name="Ohm R."/>
            <person name="Martin F."/>
            <person name="Silar P."/>
            <person name="Natvig D."/>
            <person name="Lalanne C."/>
            <person name="Gautier V."/>
            <person name="Ament-Velasquez S.L."/>
            <person name="Kruys A."/>
            <person name="Hutchinson M.I."/>
            <person name="Powell A.J."/>
            <person name="Barry K."/>
            <person name="Miller A.N."/>
            <person name="Grigoriev I.V."/>
            <person name="Debuchy R."/>
            <person name="Gladieux P."/>
            <person name="Thoren M.H."/>
            <person name="Johannesson H."/>
        </authorList>
    </citation>
    <scope>NUCLEOTIDE SEQUENCE</scope>
    <source>
        <strain evidence="20">CBS 757.83</strain>
    </source>
</reference>
<evidence type="ECO:0000256" key="16">
    <source>
        <dbReference type="SAM" id="MobiDB-lite"/>
    </source>
</evidence>
<comment type="caution">
    <text evidence="15">Lacks conserved residue(s) required for the propagation of feature annotation.</text>
</comment>
<dbReference type="EMBL" id="MU863659">
    <property type="protein sequence ID" value="KAK4098384.1"/>
    <property type="molecule type" value="Genomic_DNA"/>
</dbReference>
<evidence type="ECO:0000256" key="14">
    <source>
        <dbReference type="ARBA" id="ARBA00023288"/>
    </source>
</evidence>
<comment type="similarity">
    <text evidence="3">Belongs to the RBT5 family.</text>
</comment>
<evidence type="ECO:0000256" key="1">
    <source>
        <dbReference type="ARBA" id="ARBA00004609"/>
    </source>
</evidence>
<feature type="chain" id="PRO_5042885222" description="CFEM domain-containing protein" evidence="18">
    <location>
        <begin position="19"/>
        <end position="276"/>
    </location>
</feature>
<dbReference type="SMART" id="SM00747">
    <property type="entry name" value="CFEM"/>
    <property type="match status" value="1"/>
</dbReference>
<feature type="domain" description="CFEM" evidence="19">
    <location>
        <begin position="1"/>
        <end position="110"/>
    </location>
</feature>
<reference evidence="20" key="1">
    <citation type="journal article" date="2023" name="Mol. Phylogenet. Evol.">
        <title>Genome-scale phylogeny and comparative genomics of the fungal order Sordariales.</title>
        <authorList>
            <person name="Hensen N."/>
            <person name="Bonometti L."/>
            <person name="Westerberg I."/>
            <person name="Brannstrom I.O."/>
            <person name="Guillou S."/>
            <person name="Cros-Aarteil S."/>
            <person name="Calhoun S."/>
            <person name="Haridas S."/>
            <person name="Kuo A."/>
            <person name="Mondo S."/>
            <person name="Pangilinan J."/>
            <person name="Riley R."/>
            <person name="LaButti K."/>
            <person name="Andreopoulos B."/>
            <person name="Lipzen A."/>
            <person name="Chen C."/>
            <person name="Yan M."/>
            <person name="Daum C."/>
            <person name="Ng V."/>
            <person name="Clum A."/>
            <person name="Steindorff A."/>
            <person name="Ohm R.A."/>
            <person name="Martin F."/>
            <person name="Silar P."/>
            <person name="Natvig D.O."/>
            <person name="Lalanne C."/>
            <person name="Gautier V."/>
            <person name="Ament-Velasquez S.L."/>
            <person name="Kruys A."/>
            <person name="Hutchinson M.I."/>
            <person name="Powell A.J."/>
            <person name="Barry K."/>
            <person name="Miller A.N."/>
            <person name="Grigoriev I.V."/>
            <person name="Debuchy R."/>
            <person name="Gladieux P."/>
            <person name="Hiltunen Thoren M."/>
            <person name="Johannesson H."/>
        </authorList>
    </citation>
    <scope>NUCLEOTIDE SEQUENCE</scope>
    <source>
        <strain evidence="20">CBS 757.83</strain>
    </source>
</reference>
<evidence type="ECO:0000256" key="10">
    <source>
        <dbReference type="ARBA" id="ARBA00023004"/>
    </source>
</evidence>
<evidence type="ECO:0000259" key="19">
    <source>
        <dbReference type="PROSITE" id="PS52012"/>
    </source>
</evidence>
<dbReference type="PANTHER" id="PTHR37928:SF2">
    <property type="entry name" value="GPI ANCHORED CFEM DOMAIN PROTEIN (AFU_ORTHOLOGUE AFUA_6G10580)"/>
    <property type="match status" value="1"/>
</dbReference>
<dbReference type="GO" id="GO:0005576">
    <property type="term" value="C:extracellular region"/>
    <property type="evidence" value="ECO:0007669"/>
    <property type="project" value="UniProtKB-SubCell"/>
</dbReference>
<dbReference type="PROSITE" id="PS52012">
    <property type="entry name" value="CFEM"/>
    <property type="match status" value="1"/>
</dbReference>
<dbReference type="Pfam" id="PF05730">
    <property type="entry name" value="CFEM"/>
    <property type="match status" value="1"/>
</dbReference>
<evidence type="ECO:0000313" key="20">
    <source>
        <dbReference type="EMBL" id="KAK4098384.1"/>
    </source>
</evidence>
<dbReference type="GO" id="GO:0098552">
    <property type="term" value="C:side of membrane"/>
    <property type="evidence" value="ECO:0007669"/>
    <property type="project" value="UniProtKB-KW"/>
</dbReference>
<keyword evidence="7" id="KW-0336">GPI-anchor</keyword>
<gene>
    <name evidence="20" type="ORF">N658DRAFT_568756</name>
</gene>
<evidence type="ECO:0000256" key="17">
    <source>
        <dbReference type="SAM" id="Phobius"/>
    </source>
</evidence>
<proteinExistence type="inferred from homology"/>
<dbReference type="InterPro" id="IPR051735">
    <property type="entry name" value="CFEM_domain"/>
</dbReference>
<dbReference type="AlphaFoldDB" id="A0AAN6SZD3"/>
<protein>
    <recommendedName>
        <fullName evidence="19">CFEM domain-containing protein</fullName>
    </recommendedName>
</protein>
<evidence type="ECO:0000256" key="15">
    <source>
        <dbReference type="PROSITE-ProRule" id="PRU01356"/>
    </source>
</evidence>
<comment type="subcellular location">
    <subcellularLocation>
        <location evidence="1">Cell membrane</location>
        <topology evidence="1">Lipid-anchor</topology>
        <topology evidence="1">GPI-anchor</topology>
    </subcellularLocation>
    <subcellularLocation>
        <location evidence="2">Secreted</location>
    </subcellularLocation>
</comment>
<feature type="region of interest" description="Disordered" evidence="16">
    <location>
        <begin position="224"/>
        <end position="276"/>
    </location>
</feature>
<evidence type="ECO:0000256" key="2">
    <source>
        <dbReference type="ARBA" id="ARBA00004613"/>
    </source>
</evidence>
<feature type="compositionally biased region" description="Low complexity" evidence="16">
    <location>
        <begin position="99"/>
        <end position="166"/>
    </location>
</feature>
<keyword evidence="5" id="KW-0964">Secreted</keyword>
<feature type="binding site" description="axial binding residue" evidence="15">
    <location>
        <position position="48"/>
    </location>
    <ligand>
        <name>heme</name>
        <dbReference type="ChEBI" id="CHEBI:30413"/>
    </ligand>
    <ligandPart>
        <name>Fe</name>
        <dbReference type="ChEBI" id="CHEBI:18248"/>
    </ligandPart>
</feature>
<keyword evidence="13" id="KW-0325">Glycoprotein</keyword>
<dbReference type="GO" id="GO:0005886">
    <property type="term" value="C:plasma membrane"/>
    <property type="evidence" value="ECO:0007669"/>
    <property type="project" value="UniProtKB-SubCell"/>
</dbReference>